<keyword evidence="3" id="KW-0238">DNA-binding</keyword>
<evidence type="ECO:0000313" key="9">
    <source>
        <dbReference type="Proteomes" id="UP000267029"/>
    </source>
</evidence>
<dbReference type="AlphaFoldDB" id="A0A0R3U6X0"/>
<dbReference type="SUPFAM" id="SSF47459">
    <property type="entry name" value="HLH, helix-loop-helix DNA-binding domain"/>
    <property type="match status" value="1"/>
</dbReference>
<dbReference type="GO" id="GO:0005634">
    <property type="term" value="C:nucleus"/>
    <property type="evidence" value="ECO:0007669"/>
    <property type="project" value="UniProtKB-SubCell"/>
</dbReference>
<gene>
    <name evidence="8" type="ORF">MCOS_LOCUS2555</name>
</gene>
<feature type="compositionally biased region" description="Pro residues" evidence="6">
    <location>
        <begin position="372"/>
        <end position="384"/>
    </location>
</feature>
<keyword evidence="5" id="KW-0539">Nucleus</keyword>
<dbReference type="Gene3D" id="4.10.280.10">
    <property type="entry name" value="Helix-loop-helix DNA-binding domain"/>
    <property type="match status" value="1"/>
</dbReference>
<evidence type="ECO:0000313" key="10">
    <source>
        <dbReference type="WBParaSite" id="MCU_008900-RB"/>
    </source>
</evidence>
<dbReference type="GO" id="GO:0046983">
    <property type="term" value="F:protein dimerization activity"/>
    <property type="evidence" value="ECO:0007669"/>
    <property type="project" value="InterPro"/>
</dbReference>
<dbReference type="WBParaSite" id="MCU_008900-RB">
    <property type="protein sequence ID" value="MCU_008900-RB"/>
    <property type="gene ID" value="MCU_008900"/>
</dbReference>
<evidence type="ECO:0000256" key="6">
    <source>
        <dbReference type="SAM" id="MobiDB-lite"/>
    </source>
</evidence>
<dbReference type="PANTHER" id="PTHR15741">
    <property type="entry name" value="BASIC HELIX-LOOP-HELIX ZIP TRANSCRIPTION FACTOR"/>
    <property type="match status" value="1"/>
</dbReference>
<organism evidence="8 9">
    <name type="scientific">Mesocestoides corti</name>
    <name type="common">Flatworm</name>
    <dbReference type="NCBI Taxonomy" id="53468"/>
    <lineage>
        <taxon>Eukaryota</taxon>
        <taxon>Metazoa</taxon>
        <taxon>Spiralia</taxon>
        <taxon>Lophotrochozoa</taxon>
        <taxon>Platyhelminthes</taxon>
        <taxon>Cestoda</taxon>
        <taxon>Eucestoda</taxon>
        <taxon>Cyclophyllidea</taxon>
        <taxon>Mesocestoididae</taxon>
        <taxon>Mesocestoides</taxon>
    </lineage>
</organism>
<dbReference type="Proteomes" id="UP000267029">
    <property type="component" value="Unassembled WGS sequence"/>
</dbReference>
<reference evidence="10" key="2">
    <citation type="submission" date="2019-11" db="UniProtKB">
        <authorList>
            <consortium name="WormBaseParasite"/>
        </authorList>
    </citation>
    <scope>IDENTIFICATION</scope>
</reference>
<feature type="region of interest" description="Disordered" evidence="6">
    <location>
        <begin position="185"/>
        <end position="209"/>
    </location>
</feature>
<dbReference type="OrthoDB" id="5778525at2759"/>
<feature type="region of interest" description="Disordered" evidence="6">
    <location>
        <begin position="365"/>
        <end position="403"/>
    </location>
</feature>
<proteinExistence type="predicted"/>
<dbReference type="InterPro" id="IPR011598">
    <property type="entry name" value="bHLH_dom"/>
</dbReference>
<keyword evidence="4" id="KW-0804">Transcription</keyword>
<keyword evidence="9" id="KW-1185">Reference proteome</keyword>
<reference evidence="8 9" key="1">
    <citation type="submission" date="2018-10" db="EMBL/GenBank/DDBJ databases">
        <authorList>
            <consortium name="Pathogen Informatics"/>
        </authorList>
    </citation>
    <scope>NUCLEOTIDE SEQUENCE [LARGE SCALE GENOMIC DNA]</scope>
</reference>
<feature type="region of interest" description="Disordered" evidence="6">
    <location>
        <begin position="279"/>
        <end position="345"/>
    </location>
</feature>
<comment type="subcellular location">
    <subcellularLocation>
        <location evidence="1">Nucleus</location>
    </subcellularLocation>
</comment>
<feature type="domain" description="BHLH" evidence="7">
    <location>
        <begin position="13"/>
        <end position="70"/>
    </location>
</feature>
<dbReference type="InterPro" id="IPR036638">
    <property type="entry name" value="HLH_DNA-bd_sf"/>
</dbReference>
<evidence type="ECO:0000256" key="2">
    <source>
        <dbReference type="ARBA" id="ARBA00023015"/>
    </source>
</evidence>
<feature type="region of interest" description="Disordered" evidence="6">
    <location>
        <begin position="1"/>
        <end position="23"/>
    </location>
</feature>
<dbReference type="PROSITE" id="PS50888">
    <property type="entry name" value="BHLH"/>
    <property type="match status" value="1"/>
</dbReference>
<dbReference type="GO" id="GO:0000981">
    <property type="term" value="F:DNA-binding transcription factor activity, RNA polymerase II-specific"/>
    <property type="evidence" value="ECO:0007669"/>
    <property type="project" value="TreeGrafter"/>
</dbReference>
<dbReference type="GO" id="GO:0000978">
    <property type="term" value="F:RNA polymerase II cis-regulatory region sequence-specific DNA binding"/>
    <property type="evidence" value="ECO:0007669"/>
    <property type="project" value="TreeGrafter"/>
</dbReference>
<keyword evidence="2" id="KW-0805">Transcription regulation</keyword>
<sequence>MDGSISSAEVRARRRKLHTEAEQRRRDAIKRGFDSLLELIPPVKSGTGNSVFRMSKATILNRSISMILKASKLQTQKELEIETLRKKVQALQILKASYERMSSTCSYATEAQGSVITEQFKLQLFQMFMENLFQSFDSFVSQSALPELSEQIITWLESICKPEFLHRTMEHLLESALHDGYALTNHQQQQQPSPMFELPHEPDPSRQSIQPQERILNTYRRQSLELSGSRETVHEPSFPVSDTLHQEQGTMYADERYHQQSCQHMFNNVYDPRTVFSETEQNFARPVPPPPPSLFPTRQYQSSEDSINSAPGASLSDKYPAAQHHSSPTSSVFQRAPSSGTSRSLVVNSTLPAPQFTPVPNFVASEAGFSRPLPPPPPPPPPPLNYGGRLPQHNRPYTKKSPF</sequence>
<evidence type="ECO:0000256" key="1">
    <source>
        <dbReference type="ARBA" id="ARBA00004123"/>
    </source>
</evidence>
<evidence type="ECO:0000256" key="5">
    <source>
        <dbReference type="ARBA" id="ARBA00023242"/>
    </source>
</evidence>
<dbReference type="Pfam" id="PF00010">
    <property type="entry name" value="HLH"/>
    <property type="match status" value="1"/>
</dbReference>
<evidence type="ECO:0000256" key="3">
    <source>
        <dbReference type="ARBA" id="ARBA00023125"/>
    </source>
</evidence>
<protein>
    <submittedName>
        <fullName evidence="10">BHLH domain-containing protein</fullName>
    </submittedName>
</protein>
<feature type="compositionally biased region" description="Polar residues" evidence="6">
    <location>
        <begin position="324"/>
        <end position="345"/>
    </location>
</feature>
<dbReference type="STRING" id="53468.A0A0R3U6X0"/>
<evidence type="ECO:0000313" key="8">
    <source>
        <dbReference type="EMBL" id="VDD76552.1"/>
    </source>
</evidence>
<dbReference type="InterPro" id="IPR052207">
    <property type="entry name" value="Max-like/E-box_TFs"/>
</dbReference>
<dbReference type="SMART" id="SM00353">
    <property type="entry name" value="HLH"/>
    <property type="match status" value="1"/>
</dbReference>
<dbReference type="EMBL" id="UXSR01000432">
    <property type="protein sequence ID" value="VDD76552.1"/>
    <property type="molecule type" value="Genomic_DNA"/>
</dbReference>
<evidence type="ECO:0000259" key="7">
    <source>
        <dbReference type="PROSITE" id="PS50888"/>
    </source>
</evidence>
<dbReference type="PANTHER" id="PTHR15741:SF25">
    <property type="entry name" value="MAX-LIKE PROTEIN X"/>
    <property type="match status" value="1"/>
</dbReference>
<name>A0A0R3U6X0_MESCO</name>
<feature type="compositionally biased region" description="Polar residues" evidence="6">
    <location>
        <begin position="296"/>
        <end position="311"/>
    </location>
</feature>
<accession>A0A0R3U6X0</accession>
<evidence type="ECO:0000256" key="4">
    <source>
        <dbReference type="ARBA" id="ARBA00023163"/>
    </source>
</evidence>